<dbReference type="Proteomes" id="UP000221653">
    <property type="component" value="Unassembled WGS sequence"/>
</dbReference>
<keyword evidence="2 6" id="KW-0812">Transmembrane</keyword>
<proteinExistence type="predicted"/>
<evidence type="ECO:0000256" key="6">
    <source>
        <dbReference type="SAM" id="Phobius"/>
    </source>
</evidence>
<feature type="compositionally biased region" description="Low complexity" evidence="5">
    <location>
        <begin position="12"/>
        <end position="21"/>
    </location>
</feature>
<keyword evidence="3 6" id="KW-1133">Transmembrane helix</keyword>
<dbReference type="STRING" id="1724.GCA_001044175_01756"/>
<feature type="transmembrane region" description="Helical" evidence="6">
    <location>
        <begin position="54"/>
        <end position="73"/>
    </location>
</feature>
<evidence type="ECO:0000256" key="5">
    <source>
        <dbReference type="SAM" id="MobiDB-lite"/>
    </source>
</evidence>
<reference evidence="8 9" key="1">
    <citation type="submission" date="2017-10" db="EMBL/GenBank/DDBJ databases">
        <title>Sequencing the genomes of 1000 actinobacteria strains.</title>
        <authorList>
            <person name="Klenk H.-P."/>
        </authorList>
    </citation>
    <scope>NUCLEOTIDE SEQUENCE [LARGE SCALE GENOMIC DNA]</scope>
    <source>
        <strain evidence="8 9">DSM 20688</strain>
    </source>
</reference>
<evidence type="ECO:0000313" key="9">
    <source>
        <dbReference type="Proteomes" id="UP000221653"/>
    </source>
</evidence>
<keyword evidence="4 6" id="KW-0472">Membrane</keyword>
<keyword evidence="9" id="KW-1185">Reference proteome</keyword>
<dbReference type="GO" id="GO:0016020">
    <property type="term" value="C:membrane"/>
    <property type="evidence" value="ECO:0007669"/>
    <property type="project" value="UniProtKB-SubCell"/>
</dbReference>
<comment type="caution">
    <text evidence="8">The sequence shown here is derived from an EMBL/GenBank/DDBJ whole genome shotgun (WGS) entry which is preliminary data.</text>
</comment>
<dbReference type="Pfam" id="PF05154">
    <property type="entry name" value="TM2"/>
    <property type="match status" value="1"/>
</dbReference>
<feature type="transmembrane region" description="Helical" evidence="6">
    <location>
        <begin position="85"/>
        <end position="109"/>
    </location>
</feature>
<gene>
    <name evidence="8" type="ORF">ATK06_1225</name>
</gene>
<comment type="subcellular location">
    <subcellularLocation>
        <location evidence="1">Membrane</location>
        <topology evidence="1">Multi-pass membrane protein</topology>
    </subcellularLocation>
</comment>
<accession>A0A2A9DQ79</accession>
<dbReference type="InterPro" id="IPR007829">
    <property type="entry name" value="TM2"/>
</dbReference>
<sequence>MSFNNETGNQHQNNPFAEAPQPAAAQTPATQPYNAPAYAQQPAQIVVQAPKSKIIAAVLAFFLGTLGVHNYYLGYNWRGLAQLGLLIISWLTVFFIIGWVGLAILYLWIFADIIQILCGVGGYKTDRQGLPLN</sequence>
<feature type="region of interest" description="Disordered" evidence="5">
    <location>
        <begin position="1"/>
        <end position="21"/>
    </location>
</feature>
<evidence type="ECO:0000256" key="3">
    <source>
        <dbReference type="ARBA" id="ARBA00022989"/>
    </source>
</evidence>
<dbReference type="AlphaFoldDB" id="A0A2A9DQ79"/>
<evidence type="ECO:0000256" key="2">
    <source>
        <dbReference type="ARBA" id="ARBA00022692"/>
    </source>
</evidence>
<feature type="compositionally biased region" description="Polar residues" evidence="5">
    <location>
        <begin position="1"/>
        <end position="11"/>
    </location>
</feature>
<protein>
    <submittedName>
        <fullName evidence="8">TM2 domain-containing membrane protein YozV</fullName>
    </submittedName>
</protein>
<dbReference type="RefSeq" id="WP_098389006.1">
    <property type="nucleotide sequence ID" value="NZ_LS483464.1"/>
</dbReference>
<dbReference type="OrthoDB" id="2004788at2"/>
<dbReference type="EMBL" id="PDJF01000001">
    <property type="protein sequence ID" value="PFG28132.1"/>
    <property type="molecule type" value="Genomic_DNA"/>
</dbReference>
<feature type="domain" description="TM2" evidence="7">
    <location>
        <begin position="50"/>
        <end position="100"/>
    </location>
</feature>
<evidence type="ECO:0000259" key="7">
    <source>
        <dbReference type="Pfam" id="PF05154"/>
    </source>
</evidence>
<evidence type="ECO:0000256" key="4">
    <source>
        <dbReference type="ARBA" id="ARBA00023136"/>
    </source>
</evidence>
<evidence type="ECO:0000313" key="8">
    <source>
        <dbReference type="EMBL" id="PFG28132.1"/>
    </source>
</evidence>
<organism evidence="8 9">
    <name type="scientific">Corynebacterium renale</name>
    <dbReference type="NCBI Taxonomy" id="1724"/>
    <lineage>
        <taxon>Bacteria</taxon>
        <taxon>Bacillati</taxon>
        <taxon>Actinomycetota</taxon>
        <taxon>Actinomycetes</taxon>
        <taxon>Mycobacteriales</taxon>
        <taxon>Corynebacteriaceae</taxon>
        <taxon>Corynebacterium</taxon>
    </lineage>
</organism>
<evidence type="ECO:0000256" key="1">
    <source>
        <dbReference type="ARBA" id="ARBA00004141"/>
    </source>
</evidence>
<name>A0A2A9DQ79_9CORY</name>